<comment type="caution">
    <text evidence="1">The sequence shown here is derived from an EMBL/GenBank/DDBJ whole genome shotgun (WGS) entry which is preliminary data.</text>
</comment>
<sequence length="201" mass="22204">MGGSLQMEFKVLIINHHNHQPLIKTPQTSVHYSSSPATTLASTPIIFDAVILSFVHLFLLLTFYNTSHGATASFSGNKSRQLRKLLWQHSTIFVHLFLLLQHSGNNHLSPQALNTSTTTSTVEHFNDHLPHYRNRVLLESVLKYRKLGFLGGRSLSPSPSPPSLSQPLSSHISTTNATIHSSVQISLPPSPCSENPSLTLR</sequence>
<evidence type="ECO:0000313" key="2">
    <source>
        <dbReference type="Proteomes" id="UP001341840"/>
    </source>
</evidence>
<dbReference type="Proteomes" id="UP001341840">
    <property type="component" value="Unassembled WGS sequence"/>
</dbReference>
<evidence type="ECO:0000313" key="1">
    <source>
        <dbReference type="EMBL" id="MED6133009.1"/>
    </source>
</evidence>
<dbReference type="EMBL" id="JASCZI010060502">
    <property type="protein sequence ID" value="MED6133009.1"/>
    <property type="molecule type" value="Genomic_DNA"/>
</dbReference>
<gene>
    <name evidence="1" type="ORF">PIB30_024383</name>
</gene>
<keyword evidence="2" id="KW-1185">Reference proteome</keyword>
<protein>
    <submittedName>
        <fullName evidence="1">Uncharacterized protein</fullName>
    </submittedName>
</protein>
<organism evidence="1 2">
    <name type="scientific">Stylosanthes scabra</name>
    <dbReference type="NCBI Taxonomy" id="79078"/>
    <lineage>
        <taxon>Eukaryota</taxon>
        <taxon>Viridiplantae</taxon>
        <taxon>Streptophyta</taxon>
        <taxon>Embryophyta</taxon>
        <taxon>Tracheophyta</taxon>
        <taxon>Spermatophyta</taxon>
        <taxon>Magnoliopsida</taxon>
        <taxon>eudicotyledons</taxon>
        <taxon>Gunneridae</taxon>
        <taxon>Pentapetalae</taxon>
        <taxon>rosids</taxon>
        <taxon>fabids</taxon>
        <taxon>Fabales</taxon>
        <taxon>Fabaceae</taxon>
        <taxon>Papilionoideae</taxon>
        <taxon>50 kb inversion clade</taxon>
        <taxon>dalbergioids sensu lato</taxon>
        <taxon>Dalbergieae</taxon>
        <taxon>Pterocarpus clade</taxon>
        <taxon>Stylosanthes</taxon>
    </lineage>
</organism>
<reference evidence="1 2" key="1">
    <citation type="journal article" date="2023" name="Plants (Basel)">
        <title>Bridging the Gap: Combining Genomics and Transcriptomics Approaches to Understand Stylosanthes scabra, an Orphan Legume from the Brazilian Caatinga.</title>
        <authorList>
            <person name="Ferreira-Neto J.R.C."/>
            <person name="da Silva M.D."/>
            <person name="Binneck E."/>
            <person name="de Melo N.F."/>
            <person name="da Silva R.H."/>
            <person name="de Melo A.L.T.M."/>
            <person name="Pandolfi V."/>
            <person name="Bustamante F.O."/>
            <person name="Brasileiro-Vidal A.C."/>
            <person name="Benko-Iseppon A.M."/>
        </authorList>
    </citation>
    <scope>NUCLEOTIDE SEQUENCE [LARGE SCALE GENOMIC DNA]</scope>
    <source>
        <tissue evidence="1">Leaves</tissue>
    </source>
</reference>
<name>A0ABU6SA88_9FABA</name>
<proteinExistence type="predicted"/>
<accession>A0ABU6SA88</accession>